<organism evidence="2">
    <name type="scientific">marine sediment metagenome</name>
    <dbReference type="NCBI Taxonomy" id="412755"/>
    <lineage>
        <taxon>unclassified sequences</taxon>
        <taxon>metagenomes</taxon>
        <taxon>ecological metagenomes</taxon>
    </lineage>
</organism>
<name>A0A0F9G0A2_9ZZZZ</name>
<protein>
    <submittedName>
        <fullName evidence="2">Uncharacterized protein</fullName>
    </submittedName>
</protein>
<gene>
    <name evidence="2" type="ORF">LCGC14_1970060</name>
</gene>
<evidence type="ECO:0000256" key="1">
    <source>
        <dbReference type="SAM" id="Coils"/>
    </source>
</evidence>
<evidence type="ECO:0000313" key="2">
    <source>
        <dbReference type="EMBL" id="KKL83906.1"/>
    </source>
</evidence>
<feature type="coiled-coil region" evidence="1">
    <location>
        <begin position="317"/>
        <end position="344"/>
    </location>
</feature>
<dbReference type="EMBL" id="LAZR01021850">
    <property type="protein sequence ID" value="KKL83906.1"/>
    <property type="molecule type" value="Genomic_DNA"/>
</dbReference>
<sequence length="397" mass="46392">MLSVDYLIQLVSKVSEGQDNFEKGAVGINGYGFVFKNFDNKSKNSFMIPNGSSKLSSFGAFKDIYKKFIKNQKKVPRFEKLLKYDPKLDLYIGGALRSLVPELKFGGYEHLFGVWLLVKTPKNQIFPMTLYYDQSGTSIGAWTSNYYIFTEEKVFSQQFEALINFSPFSFSNIELEEFIEALGSSLNKVPISDFEGVYTHDLGKNLMGIRSGKPFIETIENECQKGKKKEDTWSYSILGNDLAMDFFYDYIKILGDYLTHDEKEQYPNETPEDLQKTLIERSYEHLVDHAHKQKSRLAFIVLGDLMMSYRAKMTEDLKQLILEYSDWKYEKEQLKNKKDRIERKRFLNEFRKKIKEYDGTEEIIIPLHTVTHVINEKKVKGENTPIWLQNIDYTIKE</sequence>
<reference evidence="2" key="1">
    <citation type="journal article" date="2015" name="Nature">
        <title>Complex archaea that bridge the gap between prokaryotes and eukaryotes.</title>
        <authorList>
            <person name="Spang A."/>
            <person name="Saw J.H."/>
            <person name="Jorgensen S.L."/>
            <person name="Zaremba-Niedzwiedzka K."/>
            <person name="Martijn J."/>
            <person name="Lind A.E."/>
            <person name="van Eijk R."/>
            <person name="Schleper C."/>
            <person name="Guy L."/>
            <person name="Ettema T.J."/>
        </authorList>
    </citation>
    <scope>NUCLEOTIDE SEQUENCE</scope>
</reference>
<accession>A0A0F9G0A2</accession>
<comment type="caution">
    <text evidence="2">The sequence shown here is derived from an EMBL/GenBank/DDBJ whole genome shotgun (WGS) entry which is preliminary data.</text>
</comment>
<keyword evidence="1" id="KW-0175">Coiled coil</keyword>
<proteinExistence type="predicted"/>
<dbReference type="AlphaFoldDB" id="A0A0F9G0A2"/>